<accession>A0A816NSP1</accession>
<name>A0A816NSP1_BRANA</name>
<keyword evidence="1" id="KW-1133">Transmembrane helix</keyword>
<protein>
    <submittedName>
        <fullName evidence="2">(rape) hypothetical protein</fullName>
    </submittedName>
</protein>
<dbReference type="AlphaFoldDB" id="A0A816NSP1"/>
<keyword evidence="1" id="KW-0812">Transmembrane</keyword>
<feature type="transmembrane region" description="Helical" evidence="1">
    <location>
        <begin position="153"/>
        <end position="177"/>
    </location>
</feature>
<sequence>MSLLYCARKGSVQGTGKRMENESSRPGTSLKRIRRFAIQLQIRVSLWDSMEIEGKIGSLGFTMNGNTEDLKAIMGFREDMECWRQSSFEQQEPGVVSYDQWMSLYPSNKSSLEKEAKDNTFFTVWWVKSIEVLQAQSIGLSGQLALFTRTGEAILICFTIWFASLRFMLLLLALSFYKIKRWNKNVFVGIWYR</sequence>
<dbReference type="Proteomes" id="UP001295469">
    <property type="component" value="Chromosome A09"/>
</dbReference>
<dbReference type="EMBL" id="HG994363">
    <property type="protein sequence ID" value="CAF2038960.1"/>
    <property type="molecule type" value="Genomic_DNA"/>
</dbReference>
<keyword evidence="1" id="KW-0472">Membrane</keyword>
<evidence type="ECO:0000256" key="1">
    <source>
        <dbReference type="SAM" id="Phobius"/>
    </source>
</evidence>
<evidence type="ECO:0000313" key="2">
    <source>
        <dbReference type="EMBL" id="CAF2038960.1"/>
    </source>
</evidence>
<organism evidence="2">
    <name type="scientific">Brassica napus</name>
    <name type="common">Rape</name>
    <dbReference type="NCBI Taxonomy" id="3708"/>
    <lineage>
        <taxon>Eukaryota</taxon>
        <taxon>Viridiplantae</taxon>
        <taxon>Streptophyta</taxon>
        <taxon>Embryophyta</taxon>
        <taxon>Tracheophyta</taxon>
        <taxon>Spermatophyta</taxon>
        <taxon>Magnoliopsida</taxon>
        <taxon>eudicotyledons</taxon>
        <taxon>Gunneridae</taxon>
        <taxon>Pentapetalae</taxon>
        <taxon>rosids</taxon>
        <taxon>malvids</taxon>
        <taxon>Brassicales</taxon>
        <taxon>Brassicaceae</taxon>
        <taxon>Brassiceae</taxon>
        <taxon>Brassica</taxon>
    </lineage>
</organism>
<gene>
    <name evidence="2" type="ORF">DARMORV10_A09P13300.1</name>
</gene>
<proteinExistence type="predicted"/>
<reference evidence="2" key="1">
    <citation type="submission" date="2021-01" db="EMBL/GenBank/DDBJ databases">
        <authorList>
            <consortium name="Genoscope - CEA"/>
            <person name="William W."/>
        </authorList>
    </citation>
    <scope>NUCLEOTIDE SEQUENCE</scope>
</reference>